<organism evidence="1 2">
    <name type="scientific">Phytophthora pseudosyringae</name>
    <dbReference type="NCBI Taxonomy" id="221518"/>
    <lineage>
        <taxon>Eukaryota</taxon>
        <taxon>Sar</taxon>
        <taxon>Stramenopiles</taxon>
        <taxon>Oomycota</taxon>
        <taxon>Peronosporomycetes</taxon>
        <taxon>Peronosporales</taxon>
        <taxon>Peronosporaceae</taxon>
        <taxon>Phytophthora</taxon>
    </lineage>
</organism>
<comment type="caution">
    <text evidence="1">The sequence shown here is derived from an EMBL/GenBank/DDBJ whole genome shotgun (WGS) entry which is preliminary data.</text>
</comment>
<dbReference type="AlphaFoldDB" id="A0A8T1W779"/>
<reference evidence="1" key="1">
    <citation type="submission" date="2021-02" db="EMBL/GenBank/DDBJ databases">
        <authorList>
            <person name="Palmer J.M."/>
        </authorList>
    </citation>
    <scope>NUCLEOTIDE SEQUENCE</scope>
    <source>
        <strain evidence="1">SCRP734</strain>
    </source>
</reference>
<evidence type="ECO:0000313" key="2">
    <source>
        <dbReference type="Proteomes" id="UP000694044"/>
    </source>
</evidence>
<proteinExistence type="predicted"/>
<accession>A0A8T1W779</accession>
<gene>
    <name evidence="1" type="ORF">PHYPSEUDO_012205</name>
</gene>
<dbReference type="EMBL" id="JAGDFM010000058">
    <property type="protein sequence ID" value="KAG7388568.1"/>
    <property type="molecule type" value="Genomic_DNA"/>
</dbReference>
<keyword evidence="2" id="KW-1185">Reference proteome</keyword>
<protein>
    <submittedName>
        <fullName evidence="1">Uncharacterized protein</fullName>
    </submittedName>
</protein>
<name>A0A8T1W779_9STRA</name>
<dbReference type="Proteomes" id="UP000694044">
    <property type="component" value="Unassembled WGS sequence"/>
</dbReference>
<sequence>MTHTDLLQGRINLKQEKHLPTYEKLPDIVAVIREVTKEKIANAEAASVKIPLRISLDTFIAFREEFSGGWNVWLGDEELATLTPDLKQELPAMTFDEKSSMFFCLSVWSKRRQTRTLKRSLTCWAAPRCSSIA</sequence>
<dbReference type="OrthoDB" id="126619at2759"/>
<evidence type="ECO:0000313" key="1">
    <source>
        <dbReference type="EMBL" id="KAG7388568.1"/>
    </source>
</evidence>